<reference evidence="1" key="1">
    <citation type="submission" date="2018-02" db="EMBL/GenBank/DDBJ databases">
        <title>Rhizophora mucronata_Transcriptome.</title>
        <authorList>
            <person name="Meera S.P."/>
            <person name="Sreeshan A."/>
            <person name="Augustine A."/>
        </authorList>
    </citation>
    <scope>NUCLEOTIDE SEQUENCE</scope>
    <source>
        <tissue evidence="1">Leaf</tissue>
    </source>
</reference>
<protein>
    <submittedName>
        <fullName evidence="1">Uncharacterized protein</fullName>
    </submittedName>
</protein>
<evidence type="ECO:0000313" key="1">
    <source>
        <dbReference type="EMBL" id="MBX35779.1"/>
    </source>
</evidence>
<dbReference type="AlphaFoldDB" id="A0A2P2MZY4"/>
<dbReference type="EMBL" id="GGEC01055295">
    <property type="protein sequence ID" value="MBX35779.1"/>
    <property type="molecule type" value="Transcribed_RNA"/>
</dbReference>
<name>A0A2P2MZY4_RHIMU</name>
<sequence length="48" mass="5652">MEKNENYWRLLLGPNMNALSISKFLEKFDQQQLNKDKDPSTKKDNPIA</sequence>
<proteinExistence type="predicted"/>
<organism evidence="1">
    <name type="scientific">Rhizophora mucronata</name>
    <name type="common">Asiatic mangrove</name>
    <dbReference type="NCBI Taxonomy" id="61149"/>
    <lineage>
        <taxon>Eukaryota</taxon>
        <taxon>Viridiplantae</taxon>
        <taxon>Streptophyta</taxon>
        <taxon>Embryophyta</taxon>
        <taxon>Tracheophyta</taxon>
        <taxon>Spermatophyta</taxon>
        <taxon>Magnoliopsida</taxon>
        <taxon>eudicotyledons</taxon>
        <taxon>Gunneridae</taxon>
        <taxon>Pentapetalae</taxon>
        <taxon>rosids</taxon>
        <taxon>fabids</taxon>
        <taxon>Malpighiales</taxon>
        <taxon>Rhizophoraceae</taxon>
        <taxon>Rhizophora</taxon>
    </lineage>
</organism>
<accession>A0A2P2MZY4</accession>